<dbReference type="Proteomes" id="UP000007471">
    <property type="component" value="Chromosome"/>
</dbReference>
<gene>
    <name evidence="8" type="ordered locus">Mesci_2719</name>
</gene>
<dbReference type="GO" id="GO:0043565">
    <property type="term" value="F:sequence-specific DNA binding"/>
    <property type="evidence" value="ECO:0007669"/>
    <property type="project" value="InterPro"/>
</dbReference>
<protein>
    <submittedName>
        <fullName evidence="8">Helix-turn-helix-domain containing protein AraC type</fullName>
    </submittedName>
</protein>
<evidence type="ECO:0000256" key="1">
    <source>
        <dbReference type="ARBA" id="ARBA00023015"/>
    </source>
</evidence>
<dbReference type="PATRIC" id="fig|765698.3.peg.3198"/>
<dbReference type="Gene3D" id="1.10.10.60">
    <property type="entry name" value="Homeodomain-like"/>
    <property type="match status" value="1"/>
</dbReference>
<dbReference type="PANTHER" id="PTHR43280">
    <property type="entry name" value="ARAC-FAMILY TRANSCRIPTIONAL REGULATOR"/>
    <property type="match status" value="1"/>
</dbReference>
<sequence length="359" mass="38563">MPFVPLPFVVALSLFILLWVVASRQDEAAPNLPFLALILVAALQSVLTGLRWGYGISEVGYIAPVSAAIMPSLLYAGVSSLVRTSDRRWPALLGLHATPAVIIIMLIIFWREAIDVALTSIDFTYAAAILWLLRSGADGLRLAPFDGAVPVYRAILFAAATLCLSGAVDMLVSFDLASGHGARAATVIGIGNLFMLVIVGVAAAAASQSHVPLNAAEPVESPSPPDAGENADAIARVNELMQEKKLYRDANLNLNRLARRAGIPARQISMAINRATARNVSQYVNGHRITEACRLLSETDQSVTEIMFAVGFQTKSNFNREFRRVTDMTPLAWRDRNAPDAAPSLANRRAAEIGSAVPH</sequence>
<accession>E8T9N2</accession>
<evidence type="ECO:0000256" key="6">
    <source>
        <dbReference type="SAM" id="Phobius"/>
    </source>
</evidence>
<dbReference type="SMART" id="SM00342">
    <property type="entry name" value="HTH_ARAC"/>
    <property type="match status" value="1"/>
</dbReference>
<dbReference type="eggNOG" id="COG2207">
    <property type="taxonomic scope" value="Bacteria"/>
</dbReference>
<dbReference type="RefSeq" id="WP_013530537.1">
    <property type="nucleotide sequence ID" value="NC_014923.1"/>
</dbReference>
<keyword evidence="6" id="KW-0812">Transmembrane</keyword>
<dbReference type="STRING" id="765698.Mesci_2719"/>
<keyword evidence="4" id="KW-0175">Coiled coil</keyword>
<dbReference type="EMBL" id="CP002447">
    <property type="protein sequence ID" value="ADV11854.1"/>
    <property type="molecule type" value="Genomic_DNA"/>
</dbReference>
<keyword evidence="6" id="KW-1133">Transmembrane helix</keyword>
<dbReference type="AlphaFoldDB" id="E8T9N2"/>
<dbReference type="Pfam" id="PF12833">
    <property type="entry name" value="HTH_18"/>
    <property type="match status" value="1"/>
</dbReference>
<feature type="transmembrane region" description="Helical" evidence="6">
    <location>
        <begin position="116"/>
        <end position="133"/>
    </location>
</feature>
<feature type="transmembrane region" description="Helical" evidence="6">
    <location>
        <begin position="184"/>
        <end position="206"/>
    </location>
</feature>
<dbReference type="InterPro" id="IPR009057">
    <property type="entry name" value="Homeodomain-like_sf"/>
</dbReference>
<feature type="domain" description="HTH araC/xylS-type" evidence="7">
    <location>
        <begin position="235"/>
        <end position="336"/>
    </location>
</feature>
<evidence type="ECO:0000313" key="9">
    <source>
        <dbReference type="Proteomes" id="UP000007471"/>
    </source>
</evidence>
<dbReference type="OrthoDB" id="345413at2"/>
<dbReference type="PANTHER" id="PTHR43280:SF29">
    <property type="entry name" value="ARAC-FAMILY TRANSCRIPTIONAL REGULATOR"/>
    <property type="match status" value="1"/>
</dbReference>
<dbReference type="GO" id="GO:0003700">
    <property type="term" value="F:DNA-binding transcription factor activity"/>
    <property type="evidence" value="ECO:0007669"/>
    <property type="project" value="InterPro"/>
</dbReference>
<evidence type="ECO:0000256" key="4">
    <source>
        <dbReference type="SAM" id="Coils"/>
    </source>
</evidence>
<keyword evidence="3" id="KW-0804">Transcription</keyword>
<evidence type="ECO:0000313" key="8">
    <source>
        <dbReference type="EMBL" id="ADV11854.1"/>
    </source>
</evidence>
<feature type="coiled-coil region" evidence="4">
    <location>
        <begin position="230"/>
        <end position="260"/>
    </location>
</feature>
<keyword evidence="1" id="KW-0805">Transcription regulation</keyword>
<feature type="transmembrane region" description="Helical" evidence="6">
    <location>
        <begin position="154"/>
        <end position="172"/>
    </location>
</feature>
<evidence type="ECO:0000256" key="3">
    <source>
        <dbReference type="ARBA" id="ARBA00023163"/>
    </source>
</evidence>
<evidence type="ECO:0000256" key="5">
    <source>
        <dbReference type="SAM" id="MobiDB-lite"/>
    </source>
</evidence>
<feature type="transmembrane region" description="Helical" evidence="6">
    <location>
        <begin position="34"/>
        <end position="54"/>
    </location>
</feature>
<feature type="region of interest" description="Disordered" evidence="5">
    <location>
        <begin position="335"/>
        <end position="359"/>
    </location>
</feature>
<name>E8T9N2_MESCW</name>
<dbReference type="SUPFAM" id="SSF46689">
    <property type="entry name" value="Homeodomain-like"/>
    <property type="match status" value="1"/>
</dbReference>
<proteinExistence type="predicted"/>
<feature type="transmembrane region" description="Helical" evidence="6">
    <location>
        <begin position="60"/>
        <end position="82"/>
    </location>
</feature>
<keyword evidence="2" id="KW-0238">DNA-binding</keyword>
<feature type="transmembrane region" description="Helical" evidence="6">
    <location>
        <begin position="6"/>
        <end position="22"/>
    </location>
</feature>
<dbReference type="HOGENOM" id="CLU_823550_0_0_5"/>
<feature type="transmembrane region" description="Helical" evidence="6">
    <location>
        <begin position="89"/>
        <end position="110"/>
    </location>
</feature>
<dbReference type="KEGG" id="mci:Mesci_2719"/>
<reference evidence="9" key="1">
    <citation type="submission" date="2011-01" db="EMBL/GenBank/DDBJ databases">
        <title>Complete sequence of chromosome of Mesorhizobium ciceri bv. biserrulae WSM1271.</title>
        <authorList>
            <person name="Lucas S."/>
            <person name="Copeland A."/>
            <person name="Lapidus A."/>
            <person name="Cheng J.-F."/>
            <person name="Goodwin L."/>
            <person name="Pitluck S."/>
            <person name="Teshima H."/>
            <person name="Detter J.C."/>
            <person name="Han C."/>
            <person name="Tapia R."/>
            <person name="Land M."/>
            <person name="Hauser L."/>
            <person name="Kyrpides N."/>
            <person name="Ivanova N."/>
            <person name="Nandasena K."/>
            <person name="Reeve W.G."/>
            <person name="Howieson J.G."/>
            <person name="O'Hara G."/>
            <person name="Tiwari R.P."/>
            <person name="Woyke T."/>
        </authorList>
    </citation>
    <scope>NUCLEOTIDE SEQUENCE [LARGE SCALE GENOMIC DNA]</scope>
    <source>
        <strain evidence="9">HAMBI 2942 / LMG 23838 / WSM1271</strain>
    </source>
</reference>
<dbReference type="PROSITE" id="PS01124">
    <property type="entry name" value="HTH_ARAC_FAMILY_2"/>
    <property type="match status" value="1"/>
</dbReference>
<evidence type="ECO:0000256" key="2">
    <source>
        <dbReference type="ARBA" id="ARBA00023125"/>
    </source>
</evidence>
<organism evidence="8 9">
    <name type="scientific">Mesorhizobium ciceri biovar biserrulae (strain HAMBI 2942 / LMG 23838 / WSM1271)</name>
    <dbReference type="NCBI Taxonomy" id="765698"/>
    <lineage>
        <taxon>Bacteria</taxon>
        <taxon>Pseudomonadati</taxon>
        <taxon>Pseudomonadota</taxon>
        <taxon>Alphaproteobacteria</taxon>
        <taxon>Hyphomicrobiales</taxon>
        <taxon>Phyllobacteriaceae</taxon>
        <taxon>Mesorhizobium</taxon>
    </lineage>
</organism>
<evidence type="ECO:0000259" key="7">
    <source>
        <dbReference type="PROSITE" id="PS01124"/>
    </source>
</evidence>
<keyword evidence="6" id="KW-0472">Membrane</keyword>
<dbReference type="InterPro" id="IPR018060">
    <property type="entry name" value="HTH_AraC"/>
</dbReference>